<keyword evidence="1" id="KW-0812">Transmembrane</keyword>
<evidence type="ECO:0000313" key="3">
    <source>
        <dbReference type="Proteomes" id="UP000033684"/>
    </source>
</evidence>
<accession>A0A0F3IM36</accession>
<comment type="caution">
    <text evidence="2">The sequence shown here is derived from an EMBL/GenBank/DDBJ whole genome shotgun (WGS) entry which is preliminary data.</text>
</comment>
<sequence length="143" mass="16122">MVIALMVGLCYYRIIPFSHWQEEQRILIRTLGYITGIVLLPLTNLLRFVLLRLCQTMPLSETQTKITAQTRYAVAISRYFKLNVLTLSLMMMISLLGVGLYSVGDALNTLVILTGMACLGIYLYRPKATEFIAIAEELAEQGK</sequence>
<protein>
    <submittedName>
        <fullName evidence="2">Uncharacterized protein</fullName>
    </submittedName>
</protein>
<keyword evidence="1" id="KW-0472">Membrane</keyword>
<name>A0A0F3IM36_9GAMM</name>
<feature type="transmembrane region" description="Helical" evidence="1">
    <location>
        <begin position="26"/>
        <end position="50"/>
    </location>
</feature>
<feature type="transmembrane region" description="Helical" evidence="1">
    <location>
        <begin position="106"/>
        <end position="124"/>
    </location>
</feature>
<keyword evidence="3" id="KW-1185">Reference proteome</keyword>
<evidence type="ECO:0000313" key="2">
    <source>
        <dbReference type="EMBL" id="KJV06614.1"/>
    </source>
</evidence>
<evidence type="ECO:0000256" key="1">
    <source>
        <dbReference type="SAM" id="Phobius"/>
    </source>
</evidence>
<keyword evidence="1" id="KW-1133">Transmembrane helix</keyword>
<feature type="transmembrane region" description="Helical" evidence="1">
    <location>
        <begin position="79"/>
        <end position="100"/>
    </location>
</feature>
<dbReference type="Proteomes" id="UP000033684">
    <property type="component" value="Unassembled WGS sequence"/>
</dbReference>
<reference evidence="3" key="1">
    <citation type="submission" date="2015-03" db="EMBL/GenBank/DDBJ databases">
        <title>Draft genome sequence of a novel methanotroph (Sn10-6) isolated from flooded ricefield rhizosphere in India.</title>
        <authorList>
            <person name="Pandit P.S."/>
            <person name="Pore S.D."/>
            <person name="Arora P."/>
            <person name="Kapse N.G."/>
            <person name="Dhakephalkar P.K."/>
            <person name="Rahalkar M.C."/>
        </authorList>
    </citation>
    <scope>NUCLEOTIDE SEQUENCE [LARGE SCALE GENOMIC DNA]</scope>
    <source>
        <strain evidence="3">Sn10-6</strain>
    </source>
</reference>
<reference evidence="2 3" key="2">
    <citation type="journal article" date="2016" name="Microb. Ecol.">
        <title>Genome Characteristics of a Novel Type I Methanotroph (Sn10-6) Isolated from a Flooded Indian Rice Field.</title>
        <authorList>
            <person name="Rahalkar M.C."/>
            <person name="Pandit P.S."/>
            <person name="Dhakephalkar P.K."/>
            <person name="Pore S."/>
            <person name="Arora P."/>
            <person name="Kapse N."/>
        </authorList>
    </citation>
    <scope>NUCLEOTIDE SEQUENCE [LARGE SCALE GENOMIC DNA]</scope>
    <source>
        <strain evidence="2 3">Sn10-6</strain>
    </source>
</reference>
<organism evidence="2 3">
    <name type="scientific">Methylocucumis oryzae</name>
    <dbReference type="NCBI Taxonomy" id="1632867"/>
    <lineage>
        <taxon>Bacteria</taxon>
        <taxon>Pseudomonadati</taxon>
        <taxon>Pseudomonadota</taxon>
        <taxon>Gammaproteobacteria</taxon>
        <taxon>Methylococcales</taxon>
        <taxon>Methylococcaceae</taxon>
        <taxon>Methylocucumis</taxon>
    </lineage>
</organism>
<dbReference type="AlphaFoldDB" id="A0A0F3IM36"/>
<dbReference type="EMBL" id="LAJX01000099">
    <property type="protein sequence ID" value="KJV06614.1"/>
    <property type="molecule type" value="Genomic_DNA"/>
</dbReference>
<gene>
    <name evidence="2" type="ORF">VZ94_10160</name>
</gene>
<proteinExistence type="predicted"/>